<keyword evidence="3" id="KW-1185">Reference proteome</keyword>
<evidence type="ECO:0000256" key="1">
    <source>
        <dbReference type="SAM" id="MobiDB-lite"/>
    </source>
</evidence>
<organism evidence="2 3">
    <name type="scientific">Antarcticimicrobium luteum</name>
    <dbReference type="NCBI Taxonomy" id="2547397"/>
    <lineage>
        <taxon>Bacteria</taxon>
        <taxon>Pseudomonadati</taxon>
        <taxon>Pseudomonadota</taxon>
        <taxon>Alphaproteobacteria</taxon>
        <taxon>Rhodobacterales</taxon>
        <taxon>Paracoccaceae</taxon>
        <taxon>Antarcticimicrobium</taxon>
    </lineage>
</organism>
<feature type="compositionally biased region" description="Polar residues" evidence="1">
    <location>
        <begin position="50"/>
        <end position="64"/>
    </location>
</feature>
<evidence type="ECO:0000313" key="3">
    <source>
        <dbReference type="Proteomes" id="UP000295301"/>
    </source>
</evidence>
<dbReference type="RefSeq" id="WP_133360455.1">
    <property type="nucleotide sequence ID" value="NZ_SMUV01000069.1"/>
</dbReference>
<dbReference type="EMBL" id="SMUV01000069">
    <property type="protein sequence ID" value="TDK45052.1"/>
    <property type="molecule type" value="Genomic_DNA"/>
</dbReference>
<proteinExistence type="predicted"/>
<protein>
    <submittedName>
        <fullName evidence="2">Uncharacterized protein</fullName>
    </submittedName>
</protein>
<accession>A0A4R5V028</accession>
<comment type="caution">
    <text evidence="2">The sequence shown here is derived from an EMBL/GenBank/DDBJ whole genome shotgun (WGS) entry which is preliminary data.</text>
</comment>
<sequence>MHTDETPCRHARLFALIHQQARAEYTALRLVRRSKRPLAEPTTARLLTQAARSWSDPAQSGQRG</sequence>
<dbReference type="AlphaFoldDB" id="A0A4R5V028"/>
<dbReference type="Proteomes" id="UP000295301">
    <property type="component" value="Unassembled WGS sequence"/>
</dbReference>
<feature type="region of interest" description="Disordered" evidence="1">
    <location>
        <begin position="36"/>
        <end position="64"/>
    </location>
</feature>
<gene>
    <name evidence="2" type="ORF">E1832_14355</name>
</gene>
<dbReference type="OrthoDB" id="7875277at2"/>
<reference evidence="2 3" key="1">
    <citation type="submission" date="2019-03" db="EMBL/GenBank/DDBJ databases">
        <title>Ruegeria lutea sp. nov., a novel strain, isolated from marine sediment, the Masan Bay, South Korea.</title>
        <authorList>
            <person name="Kim J."/>
            <person name="Kim D.-Y."/>
            <person name="Lee S.-S."/>
        </authorList>
    </citation>
    <scope>NUCLEOTIDE SEQUENCE [LARGE SCALE GENOMIC DNA]</scope>
    <source>
        <strain evidence="2 3">318-1</strain>
    </source>
</reference>
<name>A0A4R5V028_9RHOB</name>
<evidence type="ECO:0000313" key="2">
    <source>
        <dbReference type="EMBL" id="TDK45052.1"/>
    </source>
</evidence>